<dbReference type="InterPro" id="IPR003004">
    <property type="entry name" value="GspF/PilC"/>
</dbReference>
<evidence type="ECO:0000256" key="7">
    <source>
        <dbReference type="ARBA" id="ARBA00022989"/>
    </source>
</evidence>
<keyword evidence="5" id="KW-0997">Cell inner membrane</keyword>
<dbReference type="PANTHER" id="PTHR30012:SF0">
    <property type="entry name" value="TYPE II SECRETION SYSTEM PROTEIN F-RELATED"/>
    <property type="match status" value="1"/>
</dbReference>
<dbReference type="PROSITE" id="PS00874">
    <property type="entry name" value="T2SP_F"/>
    <property type="match status" value="1"/>
</dbReference>
<evidence type="ECO:0000256" key="8">
    <source>
        <dbReference type="ARBA" id="ARBA00023136"/>
    </source>
</evidence>
<evidence type="ECO:0000256" key="1">
    <source>
        <dbReference type="ARBA" id="ARBA00004429"/>
    </source>
</evidence>
<dbReference type="KEGG" id="byl:A4V09_20105"/>
<evidence type="ECO:0000256" key="6">
    <source>
        <dbReference type="ARBA" id="ARBA00022692"/>
    </source>
</evidence>
<keyword evidence="8 10" id="KW-0472">Membrane</keyword>
<dbReference type="InterPro" id="IPR042094">
    <property type="entry name" value="T2SS_GspF_sf"/>
</dbReference>
<organism evidence="12 13">
    <name type="scientific">Blautia pseudococcoides</name>
    <dbReference type="NCBI Taxonomy" id="1796616"/>
    <lineage>
        <taxon>Bacteria</taxon>
        <taxon>Bacillati</taxon>
        <taxon>Bacillota</taxon>
        <taxon>Clostridia</taxon>
        <taxon>Lachnospirales</taxon>
        <taxon>Lachnospiraceae</taxon>
        <taxon>Blautia</taxon>
    </lineage>
</organism>
<feature type="domain" description="Type II secretion system protein GspF" evidence="11">
    <location>
        <begin position="62"/>
        <end position="186"/>
    </location>
</feature>
<evidence type="ECO:0000256" key="5">
    <source>
        <dbReference type="ARBA" id="ARBA00022519"/>
    </source>
</evidence>
<proteinExistence type="inferred from homology"/>
<accession>A0A1C7IG55</accession>
<evidence type="ECO:0000256" key="9">
    <source>
        <dbReference type="RuleBase" id="RU003923"/>
    </source>
</evidence>
<keyword evidence="6 9" id="KW-0812">Transmembrane</keyword>
<sequence length="399" mass="44357">MAQFKYKARTLDGKVIKGIMNVADDTELQQKLHEQDAFLLNAKEMKNAKGVKQFKPKVLADFSRQLGTLIASGVTLVRALNIIASGEAVSQKQRGIYEDLLRQIRQGIALSDAMEAQNGAFPPLMIYMYRSAETSGNLDKVSMQMAEHYEKSHKLNSKISSSMTYPKILGIMVVAVVLILTKFVLPQFEELFAQMEELPLSTRILMGFSDLLQNHWIIVLVVVILLIVGVRALLFIPKVRLQWHRFKLKVPLFGKLQKTICTSRFARTLSSLYSAGIPIVSALQIARKTIGNDYIDAQFDQVIPFVRAGNNLSDGLDLVDGFVRKLSDSIRVGEETGSLDTMLSSTADFMEYDADMAIAKMVSYVEPIMLLVMGVIVAFVMVSVFSALYGSYDSIAGMS</sequence>
<dbReference type="InterPro" id="IPR018076">
    <property type="entry name" value="T2SS_GspF_dom"/>
</dbReference>
<dbReference type="Gene3D" id="1.20.81.30">
    <property type="entry name" value="Type II secretion system (T2SS), domain F"/>
    <property type="match status" value="2"/>
</dbReference>
<evidence type="ECO:0000256" key="4">
    <source>
        <dbReference type="ARBA" id="ARBA00022475"/>
    </source>
</evidence>
<evidence type="ECO:0000256" key="3">
    <source>
        <dbReference type="ARBA" id="ARBA00022448"/>
    </source>
</evidence>
<dbReference type="FunFam" id="1.20.81.30:FF:000001">
    <property type="entry name" value="Type II secretion system protein F"/>
    <property type="match status" value="1"/>
</dbReference>
<name>A0A1C7IG55_9FIRM</name>
<keyword evidence="4" id="KW-1003">Cell membrane</keyword>
<protein>
    <submittedName>
        <fullName evidence="12">Type II secretion system protein</fullName>
    </submittedName>
</protein>
<feature type="transmembrane region" description="Helical" evidence="10">
    <location>
        <begin position="168"/>
        <end position="185"/>
    </location>
</feature>
<dbReference type="InterPro" id="IPR001992">
    <property type="entry name" value="T2SS_GspF/T4SS_PilC_CS"/>
</dbReference>
<feature type="domain" description="Type II secretion system protein GspF" evidence="11">
    <location>
        <begin position="265"/>
        <end position="385"/>
    </location>
</feature>
<dbReference type="GO" id="GO:0015628">
    <property type="term" value="P:protein secretion by the type II secretion system"/>
    <property type="evidence" value="ECO:0007669"/>
    <property type="project" value="TreeGrafter"/>
</dbReference>
<evidence type="ECO:0000313" key="12">
    <source>
        <dbReference type="EMBL" id="ANU77833.1"/>
    </source>
</evidence>
<feature type="transmembrane region" description="Helical" evidence="10">
    <location>
        <begin position="215"/>
        <end position="236"/>
    </location>
</feature>
<dbReference type="RefSeq" id="WP_065543935.1">
    <property type="nucleotide sequence ID" value="NZ_CP015405.2"/>
</dbReference>
<dbReference type="PRINTS" id="PR00812">
    <property type="entry name" value="BCTERIALGSPF"/>
</dbReference>
<dbReference type="OrthoDB" id="9805682at2"/>
<evidence type="ECO:0000259" key="11">
    <source>
        <dbReference type="Pfam" id="PF00482"/>
    </source>
</evidence>
<dbReference type="STRING" id="1796616.A4V09_20105"/>
<comment type="similarity">
    <text evidence="2 9">Belongs to the GSP F family.</text>
</comment>
<reference evidence="12" key="1">
    <citation type="submission" date="2017-04" db="EMBL/GenBank/DDBJ databases">
        <title>Complete Genome Sequences of Twelve Strains of a Stable Defined Moderately Diverse Mouse Microbiota 2 (sDMDMm2).</title>
        <authorList>
            <person name="Uchimura Y."/>
            <person name="Wyss M."/>
            <person name="Brugiroux S."/>
            <person name="Limenitakis J.P."/>
            <person name="Stecher B."/>
            <person name="McCoy K.D."/>
            <person name="Macpherson A.J."/>
        </authorList>
    </citation>
    <scope>NUCLEOTIDE SEQUENCE</scope>
    <source>
        <strain evidence="12">YL58</strain>
    </source>
</reference>
<gene>
    <name evidence="12" type="ORF">A4V09_20105</name>
</gene>
<keyword evidence="13" id="KW-1185">Reference proteome</keyword>
<dbReference type="PANTHER" id="PTHR30012">
    <property type="entry name" value="GENERAL SECRETION PATHWAY PROTEIN"/>
    <property type="match status" value="1"/>
</dbReference>
<dbReference type="GO" id="GO:0005886">
    <property type="term" value="C:plasma membrane"/>
    <property type="evidence" value="ECO:0007669"/>
    <property type="project" value="UniProtKB-SubCell"/>
</dbReference>
<dbReference type="EMBL" id="CP015405">
    <property type="protein sequence ID" value="ANU77833.1"/>
    <property type="molecule type" value="Genomic_DNA"/>
</dbReference>
<feature type="transmembrane region" description="Helical" evidence="10">
    <location>
        <begin position="368"/>
        <end position="389"/>
    </location>
</feature>
<keyword evidence="3 9" id="KW-0813">Transport</keyword>
<evidence type="ECO:0000256" key="2">
    <source>
        <dbReference type="ARBA" id="ARBA00005745"/>
    </source>
</evidence>
<dbReference type="Pfam" id="PF00482">
    <property type="entry name" value="T2SSF"/>
    <property type="match status" value="2"/>
</dbReference>
<dbReference type="Proteomes" id="UP000092574">
    <property type="component" value="Chromosome"/>
</dbReference>
<evidence type="ECO:0000256" key="10">
    <source>
        <dbReference type="SAM" id="Phobius"/>
    </source>
</evidence>
<comment type="subcellular location">
    <subcellularLocation>
        <location evidence="1">Cell inner membrane</location>
        <topology evidence="1">Multi-pass membrane protein</topology>
    </subcellularLocation>
    <subcellularLocation>
        <location evidence="9">Cell membrane</location>
        <topology evidence="9">Multi-pass membrane protein</topology>
    </subcellularLocation>
</comment>
<keyword evidence="7 10" id="KW-1133">Transmembrane helix</keyword>
<evidence type="ECO:0000313" key="13">
    <source>
        <dbReference type="Proteomes" id="UP000092574"/>
    </source>
</evidence>
<dbReference type="AlphaFoldDB" id="A0A1C7IG55"/>